<keyword evidence="2" id="KW-1185">Reference proteome</keyword>
<proteinExistence type="predicted"/>
<comment type="caution">
    <text evidence="1">The sequence shown here is derived from an EMBL/GenBank/DDBJ whole genome shotgun (WGS) entry which is preliminary data.</text>
</comment>
<dbReference type="AlphaFoldDB" id="A0A7Z0N8T0"/>
<dbReference type="RefSeq" id="WP_180093527.1">
    <property type="nucleotide sequence ID" value="NZ_JACCGK010000013.1"/>
</dbReference>
<gene>
    <name evidence="1" type="ORF">HZU72_15155</name>
</gene>
<protein>
    <submittedName>
        <fullName evidence="1">Uncharacterized protein</fullName>
    </submittedName>
</protein>
<organism evidence="1 2">
    <name type="scientific">Vreelandella sedimenti</name>
    <dbReference type="NCBI Taxonomy" id="2729618"/>
    <lineage>
        <taxon>Bacteria</taxon>
        <taxon>Pseudomonadati</taxon>
        <taxon>Pseudomonadota</taxon>
        <taxon>Gammaproteobacteria</taxon>
        <taxon>Oceanospirillales</taxon>
        <taxon>Halomonadaceae</taxon>
        <taxon>Vreelandella</taxon>
    </lineage>
</organism>
<evidence type="ECO:0000313" key="1">
    <source>
        <dbReference type="EMBL" id="NYT73754.1"/>
    </source>
</evidence>
<name>A0A7Z0N8T0_9GAMM</name>
<reference evidence="1 2" key="1">
    <citation type="submission" date="2020-07" db="EMBL/GenBank/DDBJ databases">
        <title>Halomonas sp. QX-2 draft genome sequence.</title>
        <authorList>
            <person name="Qiu X."/>
        </authorList>
    </citation>
    <scope>NUCLEOTIDE SEQUENCE [LARGE SCALE GENOMIC DNA]</scope>
    <source>
        <strain evidence="1 2">QX-2</strain>
    </source>
</reference>
<sequence>MSEKAIKIYILQHPPVVYENKRGKNHTQLLCIANLLTLYIAKRCLSESDKIRVTLVDAPLSKNTDSQALSLALSAETCHAISPKELSHYIMSLWENLASSDPKALITLSEKFNNKSSFCEAVGINRRNFYGDVKP</sequence>
<evidence type="ECO:0000313" key="2">
    <source>
        <dbReference type="Proteomes" id="UP000520876"/>
    </source>
</evidence>
<dbReference type="EMBL" id="JACCGK010000013">
    <property type="protein sequence ID" value="NYT73754.1"/>
    <property type="molecule type" value="Genomic_DNA"/>
</dbReference>
<accession>A0A7Z0N8T0</accession>
<dbReference type="Proteomes" id="UP000520876">
    <property type="component" value="Unassembled WGS sequence"/>
</dbReference>